<name>A0A218XS07_PUNGR</name>
<sequence length="56" mass="6442">MAPHTPFTEAIAVPVVLCKWHTGSQAHAHYLYFILHPYDVIRIYNLEFHTTTVGMC</sequence>
<reference evidence="2" key="1">
    <citation type="journal article" date="2017" name="Plant J.">
        <title>The pomegranate (Punica granatum L.) genome and the genomics of punicalagin biosynthesis.</title>
        <authorList>
            <person name="Qin G."/>
            <person name="Xu C."/>
            <person name="Ming R."/>
            <person name="Tang H."/>
            <person name="Guyot R."/>
            <person name="Kramer E.M."/>
            <person name="Hu Y."/>
            <person name="Yi X."/>
            <person name="Qi Y."/>
            <person name="Xu X."/>
            <person name="Gao Z."/>
            <person name="Pan H."/>
            <person name="Jian J."/>
            <person name="Tian Y."/>
            <person name="Yue Z."/>
            <person name="Xu Y."/>
        </authorList>
    </citation>
    <scope>NUCLEOTIDE SEQUENCE [LARGE SCALE GENOMIC DNA]</scope>
    <source>
        <strain evidence="2">cv. Dabenzi</strain>
    </source>
</reference>
<protein>
    <submittedName>
        <fullName evidence="1">Uncharacterized protein</fullName>
    </submittedName>
</protein>
<comment type="caution">
    <text evidence="1">The sequence shown here is derived from an EMBL/GenBank/DDBJ whole genome shotgun (WGS) entry which is preliminary data.</text>
</comment>
<dbReference type="EMBL" id="MTKT01000813">
    <property type="protein sequence ID" value="OWM87588.1"/>
    <property type="molecule type" value="Genomic_DNA"/>
</dbReference>
<accession>A0A218XS07</accession>
<dbReference type="AlphaFoldDB" id="A0A218XS07"/>
<evidence type="ECO:0000313" key="2">
    <source>
        <dbReference type="Proteomes" id="UP000197138"/>
    </source>
</evidence>
<organism evidence="1 2">
    <name type="scientific">Punica granatum</name>
    <name type="common">Pomegranate</name>
    <dbReference type="NCBI Taxonomy" id="22663"/>
    <lineage>
        <taxon>Eukaryota</taxon>
        <taxon>Viridiplantae</taxon>
        <taxon>Streptophyta</taxon>
        <taxon>Embryophyta</taxon>
        <taxon>Tracheophyta</taxon>
        <taxon>Spermatophyta</taxon>
        <taxon>Magnoliopsida</taxon>
        <taxon>eudicotyledons</taxon>
        <taxon>Gunneridae</taxon>
        <taxon>Pentapetalae</taxon>
        <taxon>rosids</taxon>
        <taxon>malvids</taxon>
        <taxon>Myrtales</taxon>
        <taxon>Lythraceae</taxon>
        <taxon>Punica</taxon>
    </lineage>
</organism>
<evidence type="ECO:0000313" key="1">
    <source>
        <dbReference type="EMBL" id="OWM87588.1"/>
    </source>
</evidence>
<proteinExistence type="predicted"/>
<dbReference type="Proteomes" id="UP000197138">
    <property type="component" value="Unassembled WGS sequence"/>
</dbReference>
<gene>
    <name evidence="1" type="ORF">CDL15_Pgr022700</name>
</gene>